<dbReference type="AlphaFoldDB" id="A0A1J5P554"/>
<evidence type="ECO:0000313" key="1">
    <source>
        <dbReference type="EMBL" id="OIQ66673.1"/>
    </source>
</evidence>
<proteinExistence type="predicted"/>
<gene>
    <name evidence="1" type="ORF">GALL_517550</name>
</gene>
<accession>A0A1J5P554</accession>
<comment type="caution">
    <text evidence="1">The sequence shown here is derived from an EMBL/GenBank/DDBJ whole genome shotgun (WGS) entry which is preliminary data.</text>
</comment>
<sequence>MADGSSGSRYPPEPQLSVGLLAFEVQVPLERNCETSPSSDLLIQLHVASRDGGVWAIDPALRQSGSRVATQLIAAKARQTGAKG</sequence>
<organism evidence="1">
    <name type="scientific">mine drainage metagenome</name>
    <dbReference type="NCBI Taxonomy" id="410659"/>
    <lineage>
        <taxon>unclassified sequences</taxon>
        <taxon>metagenomes</taxon>
        <taxon>ecological metagenomes</taxon>
    </lineage>
</organism>
<reference evidence="1" key="1">
    <citation type="submission" date="2016-10" db="EMBL/GenBank/DDBJ databases">
        <title>Sequence of Gallionella enrichment culture.</title>
        <authorList>
            <person name="Poehlein A."/>
            <person name="Muehling M."/>
            <person name="Daniel R."/>
        </authorList>
    </citation>
    <scope>NUCLEOTIDE SEQUENCE</scope>
</reference>
<dbReference type="EMBL" id="MLJW01006437">
    <property type="protein sequence ID" value="OIQ66673.1"/>
    <property type="molecule type" value="Genomic_DNA"/>
</dbReference>
<protein>
    <submittedName>
        <fullName evidence="1">Uncharacterized protein</fullName>
    </submittedName>
</protein>
<name>A0A1J5P554_9ZZZZ</name>